<feature type="compositionally biased region" description="Acidic residues" evidence="1">
    <location>
        <begin position="931"/>
        <end position="944"/>
    </location>
</feature>
<evidence type="ECO:0000313" key="3">
    <source>
        <dbReference type="Proteomes" id="UP001059596"/>
    </source>
</evidence>
<name>A0A9P9YMF0_9MUSC</name>
<feature type="compositionally biased region" description="Basic and acidic residues" evidence="1">
    <location>
        <begin position="851"/>
        <end position="868"/>
    </location>
</feature>
<dbReference type="Proteomes" id="UP001059596">
    <property type="component" value="Unassembled WGS sequence"/>
</dbReference>
<feature type="compositionally biased region" description="Basic and acidic residues" evidence="1">
    <location>
        <begin position="175"/>
        <end position="223"/>
    </location>
</feature>
<evidence type="ECO:0000313" key="2">
    <source>
        <dbReference type="EMBL" id="KAI8039134.1"/>
    </source>
</evidence>
<feature type="region of interest" description="Disordered" evidence="1">
    <location>
        <begin position="242"/>
        <end position="286"/>
    </location>
</feature>
<feature type="compositionally biased region" description="Low complexity" evidence="1">
    <location>
        <begin position="530"/>
        <end position="541"/>
    </location>
</feature>
<evidence type="ECO:0000256" key="1">
    <source>
        <dbReference type="SAM" id="MobiDB-lite"/>
    </source>
</evidence>
<keyword evidence="3" id="KW-1185">Reference proteome</keyword>
<feature type="compositionally biased region" description="Basic residues" evidence="1">
    <location>
        <begin position="837"/>
        <end position="849"/>
    </location>
</feature>
<feature type="compositionally biased region" description="Polar residues" evidence="1">
    <location>
        <begin position="606"/>
        <end position="616"/>
    </location>
</feature>
<feature type="compositionally biased region" description="Acidic residues" evidence="1">
    <location>
        <begin position="569"/>
        <end position="583"/>
    </location>
</feature>
<organism evidence="2 3">
    <name type="scientific">Drosophila gunungcola</name>
    <name type="common">fruit fly</name>
    <dbReference type="NCBI Taxonomy" id="103775"/>
    <lineage>
        <taxon>Eukaryota</taxon>
        <taxon>Metazoa</taxon>
        <taxon>Ecdysozoa</taxon>
        <taxon>Arthropoda</taxon>
        <taxon>Hexapoda</taxon>
        <taxon>Insecta</taxon>
        <taxon>Pterygota</taxon>
        <taxon>Neoptera</taxon>
        <taxon>Endopterygota</taxon>
        <taxon>Diptera</taxon>
        <taxon>Brachycera</taxon>
        <taxon>Muscomorpha</taxon>
        <taxon>Ephydroidea</taxon>
        <taxon>Drosophilidae</taxon>
        <taxon>Drosophila</taxon>
        <taxon>Sophophora</taxon>
    </lineage>
</organism>
<feature type="region of interest" description="Disordered" evidence="1">
    <location>
        <begin position="1"/>
        <end position="45"/>
    </location>
</feature>
<feature type="region of interest" description="Disordered" evidence="1">
    <location>
        <begin position="822"/>
        <end position="957"/>
    </location>
</feature>
<feature type="compositionally biased region" description="Basic and acidic residues" evidence="1">
    <location>
        <begin position="20"/>
        <end position="29"/>
    </location>
</feature>
<accession>A0A9P9YMF0</accession>
<protein>
    <submittedName>
        <fullName evidence="2">Uncharacterized protein</fullName>
    </submittedName>
</protein>
<feature type="compositionally biased region" description="Polar residues" evidence="1">
    <location>
        <begin position="242"/>
        <end position="254"/>
    </location>
</feature>
<gene>
    <name evidence="2" type="ORF">M5D96_007851</name>
</gene>
<feature type="region of interest" description="Disordered" evidence="1">
    <location>
        <begin position="173"/>
        <end position="226"/>
    </location>
</feature>
<feature type="compositionally biased region" description="Low complexity" evidence="1">
    <location>
        <begin position="32"/>
        <end position="45"/>
    </location>
</feature>
<feature type="compositionally biased region" description="Basic and acidic residues" evidence="1">
    <location>
        <begin position="584"/>
        <end position="605"/>
    </location>
</feature>
<reference evidence="2" key="1">
    <citation type="journal article" date="2023" name="Genome Biol. Evol.">
        <title>Long-read-based Genome Assembly of Drosophila gunungcola Reveals Fewer Chemosensory Genes in Flower-breeding Species.</title>
        <authorList>
            <person name="Negi A."/>
            <person name="Liao B.Y."/>
            <person name="Yeh S.D."/>
        </authorList>
    </citation>
    <scope>NUCLEOTIDE SEQUENCE</scope>
    <source>
        <strain evidence="2">Sukarami</strain>
    </source>
</reference>
<feature type="region of interest" description="Disordered" evidence="1">
    <location>
        <begin position="569"/>
        <end position="625"/>
    </location>
</feature>
<feature type="compositionally biased region" description="Low complexity" evidence="1">
    <location>
        <begin position="775"/>
        <end position="785"/>
    </location>
</feature>
<feature type="compositionally biased region" description="Polar residues" evidence="1">
    <location>
        <begin position="387"/>
        <end position="398"/>
    </location>
</feature>
<feature type="compositionally biased region" description="Basic and acidic residues" evidence="1">
    <location>
        <begin position="900"/>
        <end position="917"/>
    </location>
</feature>
<feature type="region of interest" description="Disordered" evidence="1">
    <location>
        <begin position="768"/>
        <end position="808"/>
    </location>
</feature>
<sequence>MMTARQQGDWQAGSELGLELQKRKEEENRTTSMSQAAANNNHNSQQLVVDGIVNQGKISTTMTRRGQVATSSPVEQAPQEFPIIKKQFVSFPNYRAMLSQDGPEYHPPAAATTTMTQLPGLGKVTKIEDGVHKVVLLLPTVDNELEAVHAVEALNLNVAREIEHQQAENLNDAFGQRRHDHKNDDAMDGAKNKRRNSEICEQSKLKKAAEEDHNEANMRDRSGGEQQSICLAREQTIDGNQYQNRNSNHQQSGDLSDACESSPEQVDVQLGRQLTRERNPPPNRTLPNIELLKSSVRAFLAEYSSPRLKLNRDWESDWDWDWELLDLLTQSIELICGQADTGNLWSEAAVVGADMTVSKVSEERETESVEVYPEQLDQPSELDDKNNNSGNIEASSLPTNDMKYEMKSARSSSRSPQIVSPVSRISSSATSRIRNVEASVPTTTATTTRAPLLGEIKRSSITSRDTISSSIDADSVLPERTRLRRQRRVRSQDSVEEKPEDVIERLNKLKARISGALSEVKGVLKQYSTESEAESATEQSQVGSDGGAGDPAPVSFRFVKKVRRRSYFDEAEEEKEQAGEEQEHENQTNKTEPSREDKKEQDALKTNESTESTQPPSKIKKKVIVKVKNPRRASIAAVEPSKIKVEPAVEQTDALITQRRPSDSEAIVKRKKKLKLMGTGTDTAATLVSTAKSERTSLKLAELVGETVLVVPAAAAAATAAAAAATAAAAAAAAVATPGPKESKEAIKQVAIAADIVPQIAAVAATATLNHEESSSSTPEQQPTPVEATKAGEQAPPGDSLASMPELKVLAGPVQPVKIETVEQPHDVAKNQEPLVKKKAPVHLKKLVRKNSIDKDPQEKQKQEKQDSSKLSNILRDRNKINELSSRINKLTPPKKQAKPAKEEGNKAAVADRKPEDEVAAPLEEAPTENQADEEVSEEPEVEPTPEPKKPRKIKKKVIIKRQKRRLSIGDTFFLQPEPEEPTIPEVETIERAIAYVTDDEEDTVAPEQEPEPIKAPLKSCLHVREYKIGDLVLYAERYRKTQVRWKRGRVLERITSISYKLEIEGKEVPAHVSYIKKYTGRKVRFGGKEYLEIDYEQVAEEERRAASYSIWNMV</sequence>
<dbReference type="EMBL" id="JAMKOV010000006">
    <property type="protein sequence ID" value="KAI8039134.1"/>
    <property type="molecule type" value="Genomic_DNA"/>
</dbReference>
<proteinExistence type="predicted"/>
<feature type="region of interest" description="Disordered" evidence="1">
    <location>
        <begin position="361"/>
        <end position="398"/>
    </location>
</feature>
<feature type="region of interest" description="Disordered" evidence="1">
    <location>
        <begin position="530"/>
        <end position="554"/>
    </location>
</feature>
<dbReference type="AlphaFoldDB" id="A0A9P9YMF0"/>
<comment type="caution">
    <text evidence="2">The sequence shown here is derived from an EMBL/GenBank/DDBJ whole genome shotgun (WGS) entry which is preliminary data.</text>
</comment>